<sequence length="336" mass="36008">MEETTGESATKAHRCRDEDPCRPFMSDLHPQVLELLASLSTNPPAQPWEVSITAYRAVGEKLIGLAGDLNPHCDVRDLEIPLRGRVLNARSYSPKGTTGAAPCVVYFHGGGFVRGSLDSHDRLCRELSVQGALRVISVAYRLAPENTYPSAHADAIESFCWVADHSDELRIDGEALAVAGDSSGGMLAAATAATLNARTDGASVKAQGLLCPVLDLTLSSDSVNRYGSAPLLSRAALEWCIDQYVPNVWLRKSPEVSPLFRVNLNNAPPALIINAEIDPVSDDASRYASKLRASGVAVVHREHAGMPHSFFLLAGAVDEGERAITGFAEGLSRLLR</sequence>
<keyword evidence="5" id="KW-0614">Plasmid</keyword>
<evidence type="ECO:0000256" key="2">
    <source>
        <dbReference type="ARBA" id="ARBA00022801"/>
    </source>
</evidence>
<evidence type="ECO:0000256" key="1">
    <source>
        <dbReference type="ARBA" id="ARBA00010515"/>
    </source>
</evidence>
<dbReference type="Gene3D" id="3.40.50.1820">
    <property type="entry name" value="alpha/beta hydrolase"/>
    <property type="match status" value="1"/>
</dbReference>
<dbReference type="AlphaFoldDB" id="Q0RWC0"/>
<proteinExistence type="inferred from homology"/>
<feature type="domain" description="Alpha/beta hydrolase fold-3" evidence="4">
    <location>
        <begin position="104"/>
        <end position="311"/>
    </location>
</feature>
<keyword evidence="2 5" id="KW-0378">Hydrolase</keyword>
<geneLocation type="plasmid" evidence="5 6">
    <name>pRHL2</name>
</geneLocation>
<evidence type="ECO:0000256" key="3">
    <source>
        <dbReference type="PROSITE-ProRule" id="PRU10038"/>
    </source>
</evidence>
<dbReference type="PROSITE" id="PS01174">
    <property type="entry name" value="LIPASE_GDXG_SER"/>
    <property type="match status" value="1"/>
</dbReference>
<name>Q0RWC0_RHOJR</name>
<evidence type="ECO:0000313" key="5">
    <source>
        <dbReference type="EMBL" id="ABH00416.1"/>
    </source>
</evidence>
<dbReference type="InterPro" id="IPR050300">
    <property type="entry name" value="GDXG_lipolytic_enzyme"/>
</dbReference>
<evidence type="ECO:0000313" key="6">
    <source>
        <dbReference type="Proteomes" id="UP000008710"/>
    </source>
</evidence>
<gene>
    <name evidence="5" type="ordered locus">RHA1_ro10223</name>
</gene>
<dbReference type="InterPro" id="IPR029058">
    <property type="entry name" value="AB_hydrolase_fold"/>
</dbReference>
<protein>
    <submittedName>
        <fullName evidence="5">Lipase</fullName>
        <ecNumber evidence="5">3.1.1.-</ecNumber>
    </submittedName>
</protein>
<dbReference type="InterPro" id="IPR013094">
    <property type="entry name" value="AB_hydrolase_3"/>
</dbReference>
<dbReference type="HOGENOM" id="CLU_012494_6_4_11"/>
<comment type="similarity">
    <text evidence="1">Belongs to the 'GDXG' lipolytic enzyme family.</text>
</comment>
<dbReference type="Proteomes" id="UP000008710">
    <property type="component" value="Plasmid pRHL2"/>
</dbReference>
<dbReference type="InterPro" id="IPR033140">
    <property type="entry name" value="Lipase_GDXG_put_SER_AS"/>
</dbReference>
<feature type="active site" evidence="3">
    <location>
        <position position="182"/>
    </location>
</feature>
<dbReference type="RefSeq" id="WP_011600059.1">
    <property type="nucleotide sequence ID" value="NC_008270.1"/>
</dbReference>
<reference evidence="6" key="1">
    <citation type="journal article" date="2006" name="Proc. Natl. Acad. Sci. U.S.A.">
        <title>The complete genome of Rhodococcus sp. RHA1 provides insights into a catabolic powerhouse.</title>
        <authorList>
            <person name="McLeod M.P."/>
            <person name="Warren R.L."/>
            <person name="Hsiao W.W.L."/>
            <person name="Araki N."/>
            <person name="Myhre M."/>
            <person name="Fernandes C."/>
            <person name="Miyazawa D."/>
            <person name="Wong W."/>
            <person name="Lillquist A.L."/>
            <person name="Wang D."/>
            <person name="Dosanjh M."/>
            <person name="Hara H."/>
            <person name="Petrescu A."/>
            <person name="Morin R.D."/>
            <person name="Yang G."/>
            <person name="Stott J.M."/>
            <person name="Schein J.E."/>
            <person name="Shin H."/>
            <person name="Smailus D."/>
            <person name="Siddiqui A.S."/>
            <person name="Marra M.A."/>
            <person name="Jones S.J.M."/>
            <person name="Holt R."/>
            <person name="Brinkman F.S.L."/>
            <person name="Miyauchi K."/>
            <person name="Fukuda M."/>
            <person name="Davies J.E."/>
            <person name="Mohn W.W."/>
            <person name="Eltis L.D."/>
        </authorList>
    </citation>
    <scope>NUCLEOTIDE SEQUENCE [LARGE SCALE GENOMIC DNA]</scope>
    <source>
        <strain evidence="6">RHA1</strain>
    </source>
</reference>
<dbReference type="SUPFAM" id="SSF53474">
    <property type="entry name" value="alpha/beta-Hydrolases"/>
    <property type="match status" value="1"/>
</dbReference>
<dbReference type="EC" id="3.1.1.-" evidence="5"/>
<dbReference type="PANTHER" id="PTHR48081:SF8">
    <property type="entry name" value="ALPHA_BETA HYDROLASE FOLD-3 DOMAIN-CONTAINING PROTEIN-RELATED"/>
    <property type="match status" value="1"/>
</dbReference>
<dbReference type="InterPro" id="IPR002168">
    <property type="entry name" value="Lipase_GDXG_HIS_AS"/>
</dbReference>
<dbReference type="EMBL" id="CP000433">
    <property type="protein sequence ID" value="ABH00416.1"/>
    <property type="molecule type" value="Genomic_DNA"/>
</dbReference>
<dbReference type="GO" id="GO:0016787">
    <property type="term" value="F:hydrolase activity"/>
    <property type="evidence" value="ECO:0007669"/>
    <property type="project" value="UniProtKB-KW"/>
</dbReference>
<dbReference type="Pfam" id="PF07859">
    <property type="entry name" value="Abhydrolase_3"/>
    <property type="match status" value="1"/>
</dbReference>
<evidence type="ECO:0000259" key="4">
    <source>
        <dbReference type="Pfam" id="PF07859"/>
    </source>
</evidence>
<organism evidence="5 6">
    <name type="scientific">Rhodococcus jostii (strain RHA1)</name>
    <dbReference type="NCBI Taxonomy" id="101510"/>
    <lineage>
        <taxon>Bacteria</taxon>
        <taxon>Bacillati</taxon>
        <taxon>Actinomycetota</taxon>
        <taxon>Actinomycetes</taxon>
        <taxon>Mycobacteriales</taxon>
        <taxon>Nocardiaceae</taxon>
        <taxon>Rhodococcus</taxon>
    </lineage>
</organism>
<dbReference type="KEGG" id="rha:RHA1_ro10223"/>
<dbReference type="PROSITE" id="PS01173">
    <property type="entry name" value="LIPASE_GDXG_HIS"/>
    <property type="match status" value="1"/>
</dbReference>
<dbReference type="PANTHER" id="PTHR48081">
    <property type="entry name" value="AB HYDROLASE SUPERFAMILY PROTEIN C4A8.06C"/>
    <property type="match status" value="1"/>
</dbReference>
<accession>Q0RWC0</accession>